<comment type="caution">
    <text evidence="1">The sequence shown here is derived from an EMBL/GenBank/DDBJ whole genome shotgun (WGS) entry which is preliminary data.</text>
</comment>
<dbReference type="AlphaFoldDB" id="A0A5J4WAW7"/>
<sequence length="202" mass="22712">MALDARYSSNKDNNFIEVINKYSENVNFVPDSDHISMQINVDGRISECHTVSFAKVLEHGVYSIEMVIEKGAPDSSIGIAKASYDIPPQTIPWQHPHGEHIVLFGGKSSKPPGGVFYKGQKTAGNAGYKNKQILRMEFDSENGTLILFIDNIQQPVMISKINEQIRFIICLYDKGSQCNVHYLRQIAAPTSKHVPNEKFVEW</sequence>
<reference evidence="1 2" key="1">
    <citation type="submission" date="2019-03" db="EMBL/GenBank/DDBJ databases">
        <title>Single cell metagenomics reveals metabolic interactions within the superorganism composed of flagellate Streblomastix strix and complex community of Bacteroidetes bacteria on its surface.</title>
        <authorList>
            <person name="Treitli S.C."/>
            <person name="Kolisko M."/>
            <person name="Husnik F."/>
            <person name="Keeling P."/>
            <person name="Hampl V."/>
        </authorList>
    </citation>
    <scope>NUCLEOTIDE SEQUENCE [LARGE SCALE GENOMIC DNA]</scope>
    <source>
        <strain evidence="1">ST1C</strain>
    </source>
</reference>
<name>A0A5J4WAW7_9EUKA</name>
<proteinExistence type="predicted"/>
<protein>
    <submittedName>
        <fullName evidence="1">Uncharacterized protein</fullName>
    </submittedName>
</protein>
<evidence type="ECO:0000313" key="2">
    <source>
        <dbReference type="Proteomes" id="UP000324800"/>
    </source>
</evidence>
<dbReference type="Proteomes" id="UP000324800">
    <property type="component" value="Unassembled WGS sequence"/>
</dbReference>
<accession>A0A5J4WAW7</accession>
<dbReference type="EMBL" id="SNRW01002671">
    <property type="protein sequence ID" value="KAA6392057.1"/>
    <property type="molecule type" value="Genomic_DNA"/>
</dbReference>
<evidence type="ECO:0000313" key="1">
    <source>
        <dbReference type="EMBL" id="KAA6392057.1"/>
    </source>
</evidence>
<gene>
    <name evidence="1" type="ORF">EZS28_012415</name>
</gene>
<organism evidence="1 2">
    <name type="scientific">Streblomastix strix</name>
    <dbReference type="NCBI Taxonomy" id="222440"/>
    <lineage>
        <taxon>Eukaryota</taxon>
        <taxon>Metamonada</taxon>
        <taxon>Preaxostyla</taxon>
        <taxon>Oxymonadida</taxon>
        <taxon>Streblomastigidae</taxon>
        <taxon>Streblomastix</taxon>
    </lineage>
</organism>